<evidence type="ECO:0000259" key="2">
    <source>
        <dbReference type="Pfam" id="PF00462"/>
    </source>
</evidence>
<name>A0AAW0KU93_QUESU</name>
<reference evidence="3 4" key="1">
    <citation type="journal article" date="2018" name="Sci. Data">
        <title>The draft genome sequence of cork oak.</title>
        <authorList>
            <person name="Ramos A.M."/>
            <person name="Usie A."/>
            <person name="Barbosa P."/>
            <person name="Barros P.M."/>
            <person name="Capote T."/>
            <person name="Chaves I."/>
            <person name="Simoes F."/>
            <person name="Abreu I."/>
            <person name="Carrasquinho I."/>
            <person name="Faro C."/>
            <person name="Guimaraes J.B."/>
            <person name="Mendonca D."/>
            <person name="Nobrega F."/>
            <person name="Rodrigues L."/>
            <person name="Saibo N.J.M."/>
            <person name="Varela M.C."/>
            <person name="Egas C."/>
            <person name="Matos J."/>
            <person name="Miguel C.M."/>
            <person name="Oliveira M.M."/>
            <person name="Ricardo C.P."/>
            <person name="Goncalves S."/>
        </authorList>
    </citation>
    <scope>NUCLEOTIDE SEQUENCE [LARGE SCALE GENOMIC DNA]</scope>
    <source>
        <strain evidence="4">cv. HL8</strain>
    </source>
</reference>
<dbReference type="EMBL" id="PKMF04000209">
    <property type="protein sequence ID" value="KAK7843123.1"/>
    <property type="molecule type" value="Genomic_DNA"/>
</dbReference>
<dbReference type="Pfam" id="PF23733">
    <property type="entry name" value="GRXCR1-2_C"/>
    <property type="match status" value="1"/>
</dbReference>
<dbReference type="PANTHER" id="PTHR45669:SF7">
    <property type="entry name" value="F1N19.7"/>
    <property type="match status" value="1"/>
</dbReference>
<dbReference type="PROSITE" id="PS51354">
    <property type="entry name" value="GLUTAREDOXIN_2"/>
    <property type="match status" value="1"/>
</dbReference>
<keyword evidence="4" id="KW-1185">Reference proteome</keyword>
<feature type="compositionally biased region" description="Basic and acidic residues" evidence="1">
    <location>
        <begin position="63"/>
        <end position="72"/>
    </location>
</feature>
<dbReference type="InterPro" id="IPR002109">
    <property type="entry name" value="Glutaredoxin"/>
</dbReference>
<dbReference type="AlphaFoldDB" id="A0AAW0KU93"/>
<gene>
    <name evidence="3" type="ORF">CFP56_012923</name>
</gene>
<organism evidence="3 4">
    <name type="scientific">Quercus suber</name>
    <name type="common">Cork oak</name>
    <dbReference type="NCBI Taxonomy" id="58331"/>
    <lineage>
        <taxon>Eukaryota</taxon>
        <taxon>Viridiplantae</taxon>
        <taxon>Streptophyta</taxon>
        <taxon>Embryophyta</taxon>
        <taxon>Tracheophyta</taxon>
        <taxon>Spermatophyta</taxon>
        <taxon>Magnoliopsida</taxon>
        <taxon>eudicotyledons</taxon>
        <taxon>Gunneridae</taxon>
        <taxon>Pentapetalae</taxon>
        <taxon>rosids</taxon>
        <taxon>fabids</taxon>
        <taxon>Fagales</taxon>
        <taxon>Fagaceae</taxon>
        <taxon>Quercus</taxon>
    </lineage>
</organism>
<feature type="compositionally biased region" description="Low complexity" evidence="1">
    <location>
        <begin position="100"/>
        <end position="110"/>
    </location>
</feature>
<dbReference type="Pfam" id="PF00462">
    <property type="entry name" value="Glutaredoxin"/>
    <property type="match status" value="1"/>
</dbReference>
<evidence type="ECO:0000256" key="1">
    <source>
        <dbReference type="SAM" id="MobiDB-lite"/>
    </source>
</evidence>
<dbReference type="FunFam" id="3.40.30.10:FF:000273">
    <property type="entry name" value="Glutaredoxin family protein"/>
    <property type="match status" value="1"/>
</dbReference>
<protein>
    <recommendedName>
        <fullName evidence="2">Glutaredoxin domain-containing protein</fullName>
    </recommendedName>
</protein>
<dbReference type="CDD" id="cd03031">
    <property type="entry name" value="GRX_GRX_like"/>
    <property type="match status" value="1"/>
</dbReference>
<dbReference type="SUPFAM" id="SSF52833">
    <property type="entry name" value="Thioredoxin-like"/>
    <property type="match status" value="1"/>
</dbReference>
<feature type="compositionally biased region" description="Basic and acidic residues" evidence="1">
    <location>
        <begin position="147"/>
        <end position="161"/>
    </location>
</feature>
<evidence type="ECO:0000313" key="4">
    <source>
        <dbReference type="Proteomes" id="UP000237347"/>
    </source>
</evidence>
<feature type="compositionally biased region" description="Basic and acidic residues" evidence="1">
    <location>
        <begin position="44"/>
        <end position="55"/>
    </location>
</feature>
<dbReference type="Gene3D" id="3.40.30.10">
    <property type="entry name" value="Glutaredoxin"/>
    <property type="match status" value="1"/>
</dbReference>
<comment type="caution">
    <text evidence="3">The sequence shown here is derived from an EMBL/GenBank/DDBJ whole genome shotgun (WGS) entry which is preliminary data.</text>
</comment>
<evidence type="ECO:0000313" key="3">
    <source>
        <dbReference type="EMBL" id="KAK7843123.1"/>
    </source>
</evidence>
<proteinExistence type="predicted"/>
<dbReference type="Proteomes" id="UP000237347">
    <property type="component" value="Unassembled WGS sequence"/>
</dbReference>
<accession>A0AAW0KU93</accession>
<dbReference type="InterPro" id="IPR036249">
    <property type="entry name" value="Thioredoxin-like_sf"/>
</dbReference>
<feature type="region of interest" description="Disordered" evidence="1">
    <location>
        <begin position="44"/>
        <end position="165"/>
    </location>
</feature>
<dbReference type="PANTHER" id="PTHR45669">
    <property type="entry name" value="GLUTAREDOXIN DOMAIN-CONTAINING CYSTEINE-RICH PROTEIN CG12206-RELATED"/>
    <property type="match status" value="1"/>
</dbReference>
<feature type="domain" description="Glutaredoxin" evidence="2">
    <location>
        <begin position="219"/>
        <end position="287"/>
    </location>
</feature>
<sequence>MGCTTSKHNQIKATVDVYRPAPTSFAVFDINAIQEPWLMIDHKPQEHQEKEDKPSHVPVPILEKLHTLEKSDSPPSWDEVSKSVLSDLKPKPEPEPEPNTKPVSASAKAEPAPPNKNAPRKSVSFHTVEELDAKAKKKLITPNNKPAELRKTESMRAESTRTEWTQTESVSLRSVKENIFVVRDRTEREREGKVASFNKWDPLSEFPEKCPKNGGADSVVLYTTSLRGVRRTYEECNRARTIFETHRVVFDERDVSLHSEFRTELKELLGESDSVSVPRVFVKGRYIGGVEELVELNESSRLGKILSYARVERGVGRQACEGCGGMRFVPCLECSGSCKVLKNGDKERCEKCNENGLFKFDVKPGYMFILLYRLFDNMFEKYIRDVAKMRAAERYRDPQQVAWAVAEHAYYISLYRKACTPSMQTSLNSERKFSSSKVDDKPCLHY</sequence>